<accession>A0ACC8XB33</accession>
<gene>
    <name evidence="1" type="ORF">AN396_07995</name>
</gene>
<dbReference type="Proteomes" id="UP000188605">
    <property type="component" value="Unassembled WGS sequence"/>
</dbReference>
<evidence type="ECO:0000313" key="1">
    <source>
        <dbReference type="EMBL" id="ONI39574.1"/>
    </source>
</evidence>
<evidence type="ECO:0000313" key="2">
    <source>
        <dbReference type="Proteomes" id="UP000188605"/>
    </source>
</evidence>
<organism evidence="1 2">
    <name type="scientific">Candidatus Epulonipiscium fishelsonii</name>
    <dbReference type="NCBI Taxonomy" id="77094"/>
    <lineage>
        <taxon>Bacteria</taxon>
        <taxon>Bacillati</taxon>
        <taxon>Bacillota</taxon>
        <taxon>Clostridia</taxon>
        <taxon>Lachnospirales</taxon>
        <taxon>Lachnospiraceae</taxon>
        <taxon>Candidatus Epulonipiscium</taxon>
    </lineage>
</organism>
<dbReference type="EMBL" id="LJDB01000063">
    <property type="protein sequence ID" value="ONI39574.1"/>
    <property type="molecule type" value="Genomic_DNA"/>
</dbReference>
<sequence>MPQSVKTIGTYAFNGNHLTTLKLNEGLVNIDASAFSFNDLTHVDFPSTLKTIGNSAFALNQLDKVTLNNGLQTIGNNAFISNHILGINLPSSVDKLGEGVLAENSVWITQDEVSNYNYSQKTFTVDWQKLLLNHGINSNQFILHSAVAYTQDVVSPLSITLATKDATVKLANYDPIEFNKERTLFEPFEISSTNGKVILSQDIPIRFRNDMIFMDLGALTPNMTINQGDSLDFKNNIHAFDMHDGIVPYTITANGKPITSTSSLAPGTYHIVVTASDVTGDSVDDNIPETISKSITLIILPIKDTVTFDSNGGTDVPSQTVDQDITPTEPAPPTKLNSTFSGWYTDSSCTTPWNPADPIEKDTTLYAKWTPIKDTVKFISNGGTPVPAQTVNQGSTATEPTPPTKLNNTFSGWYIDPRCTTSWNPVDPIEKDTIVYAKWTPIKASITFNSNGGTPVPSQTVDQGSTPTEPTPPTKLNSTFSGWYTDPSCTTPWNPADPIEKDTTLYAKWTPIKDSITFNSNGGTPVPSQTVDQGSTPTEPTPPTKLNNTFSGWYTDPSCTTPWNPSAPIKSDTTVYAKWTPISPARLSLVEEPITRPSKDYYAIEFIIRDEIITEYIKYEEPIDYPAFPLVKGFEFDGWYLDEDHLIKWSEYKFPFKFDITLYSKWKETTPNM</sequence>
<protein>
    <submittedName>
        <fullName evidence="1">Uncharacterized protein</fullName>
    </submittedName>
</protein>
<name>A0ACC8XB33_9FIRM</name>
<proteinExistence type="predicted"/>
<keyword evidence="2" id="KW-1185">Reference proteome</keyword>
<comment type="caution">
    <text evidence="1">The sequence shown here is derived from an EMBL/GenBank/DDBJ whole genome shotgun (WGS) entry which is preliminary data.</text>
</comment>
<reference evidence="1" key="1">
    <citation type="submission" date="2016-08" db="EMBL/GenBank/DDBJ databases">
        <authorList>
            <person name="Ngugi D.K."/>
            <person name="Miyake S."/>
            <person name="Stingl U."/>
        </authorList>
    </citation>
    <scope>NUCLEOTIDE SEQUENCE</scope>
    <source>
        <strain evidence="1">SCG-B11WGA-EpuloA1</strain>
    </source>
</reference>